<dbReference type="AlphaFoldDB" id="A0A511QF57"/>
<dbReference type="InterPro" id="IPR043129">
    <property type="entry name" value="ATPase_NBD"/>
</dbReference>
<evidence type="ECO:0000313" key="2">
    <source>
        <dbReference type="Proteomes" id="UP000321922"/>
    </source>
</evidence>
<evidence type="ECO:0000313" key="1">
    <source>
        <dbReference type="EMBL" id="GEM75938.1"/>
    </source>
</evidence>
<accession>A0A511QF57</accession>
<dbReference type="InterPro" id="IPR016871">
    <property type="entry name" value="MSHA_biogenesis_MshI"/>
</dbReference>
<proteinExistence type="predicted"/>
<name>A0A511QF57_9VIBR</name>
<comment type="caution">
    <text evidence="1">The sequence shown here is derived from an EMBL/GenBank/DDBJ whole genome shotgun (WGS) entry which is preliminary data.</text>
</comment>
<dbReference type="Proteomes" id="UP000321922">
    <property type="component" value="Unassembled WGS sequence"/>
</dbReference>
<dbReference type="EMBL" id="BJXJ01000018">
    <property type="protein sequence ID" value="GEM75938.1"/>
    <property type="molecule type" value="Genomic_DNA"/>
</dbReference>
<keyword evidence="2" id="KW-1185">Reference proteome</keyword>
<dbReference type="Gene3D" id="3.30.420.380">
    <property type="match status" value="1"/>
</dbReference>
<dbReference type="PIRSF" id="PIRSF028153">
    <property type="entry name" value="MSHA_biogenesis_protein_MshI"/>
    <property type="match status" value="1"/>
</dbReference>
<dbReference type="RefSeq" id="WP_039979151.1">
    <property type="nucleotide sequence ID" value="NZ_BAOJ01000012.1"/>
</dbReference>
<sequence>MDFRAAIDKLKRSSLGNRATFLVIQLDAIYALSSVNSFNAERYEISDSDWEGAFQRALFAISSYSDTLTVVLANQYYQMYQIDKPTMPRNEWPSALPYLLKELTSERAIDIVADAVELPNSSKVQAYVLARKILDTILQLTHQAQVSLESILPEDDVWGSSAYDLGNFLLLQRSMRGPFRISAFVDHVISFHRSIRSVTPPLTGVPSNDVQMDNLSLELQRSIDYLSAQLRGVQLHQLKICCDEEDTEELIGSLNLRLSSKVSLLRADKHQYSGYVLAEQASCSQNGRVNLYPDFLKQKKHFLTLKNVAIIWGATAAFMALNYGYYSWKGEGIADVISVAQSHGNIMKSELERRQAKLRMHKPDSQKLVTKLRLENEIKAKRDSLNAVNRFGDSLEQGYSGVMQSLAKLANSDISLVEIIIHGDQSLALKGFARTPSDVPNWIHQFKYEESLIKLTFDNVSIERSKENVVMFDLKTVGDKRND</sequence>
<gene>
    <name evidence="1" type="ORF">VSA01S_20500</name>
</gene>
<dbReference type="SUPFAM" id="SSF53067">
    <property type="entry name" value="Actin-like ATPase domain"/>
    <property type="match status" value="1"/>
</dbReference>
<protein>
    <submittedName>
        <fullName evidence="1">MSHA biogenesis protein MshI</fullName>
    </submittedName>
</protein>
<reference evidence="1 2" key="1">
    <citation type="submission" date="2019-07" db="EMBL/GenBank/DDBJ databases">
        <title>Whole genome shotgun sequence of Vibrio sagamiensis NBRC 104589.</title>
        <authorList>
            <person name="Hosoyama A."/>
            <person name="Uohara A."/>
            <person name="Ohji S."/>
            <person name="Ichikawa N."/>
        </authorList>
    </citation>
    <scope>NUCLEOTIDE SEQUENCE [LARGE SCALE GENOMIC DNA]</scope>
    <source>
        <strain evidence="1 2">NBRC 104589</strain>
    </source>
</reference>
<dbReference type="OrthoDB" id="5296002at2"/>
<organism evidence="1 2">
    <name type="scientific">Vibrio sagamiensis NBRC 104589</name>
    <dbReference type="NCBI Taxonomy" id="1219064"/>
    <lineage>
        <taxon>Bacteria</taxon>
        <taxon>Pseudomonadati</taxon>
        <taxon>Pseudomonadota</taxon>
        <taxon>Gammaproteobacteria</taxon>
        <taxon>Vibrionales</taxon>
        <taxon>Vibrionaceae</taxon>
        <taxon>Vibrio</taxon>
    </lineage>
</organism>